<dbReference type="GO" id="GO:0004673">
    <property type="term" value="F:protein histidine kinase activity"/>
    <property type="evidence" value="ECO:0007669"/>
    <property type="project" value="UniProtKB-EC"/>
</dbReference>
<dbReference type="PANTHER" id="PTHR34220:SF7">
    <property type="entry name" value="SENSOR HISTIDINE KINASE YPDA"/>
    <property type="match status" value="1"/>
</dbReference>
<protein>
    <submittedName>
        <fullName evidence="10">Sensor-like histidine kinase</fullName>
        <ecNumber evidence="10">2.7.13.3</ecNumber>
    </submittedName>
</protein>
<gene>
    <name evidence="10" type="ORF">SK3146_04429</name>
</gene>
<accession>A0ABY4RRK7</accession>
<proteinExistence type="predicted"/>
<dbReference type="Pfam" id="PF06580">
    <property type="entry name" value="His_kinase"/>
    <property type="match status" value="1"/>
</dbReference>
<keyword evidence="5 6" id="KW-0472">Membrane</keyword>
<sequence length="589" mass="67457">MKKTYHAFLAKNLATFLIPMLIPILVLGALSTFLIQQYIKKEINNNNMNLLKQTKQNIELIFNELDTLNLHIVASAIQFTNLQNMLKKPYPEPADYEQLASLKNFIDSPSIGKPYIDSIYIYIDNENNRFISSTSGGLIDLGDFYDQGWYERYIRHSPSELMWAENRSIVKPTTGRASAVTNVITMFRRITLSDNSSGVIVLNVKPDYIMQTLSRLDTLKGQTIFILDAQDEFIFRTHNDMLPESDLASIRQEAREFFPIRSNGEDLIVNKLPSGRFQWTFVSIVPSSSLYDIPIRLSVTTIILLLLSFVIGTTLAYYLSRKNYNDLKTIISILDSAQNGRPLPPLPRQVRDVFSFIMQSILNNFIEQNYLKVQLSERKYKSQALEFAALQSQLNPHFLFNTLETLNWKATKLTGRPNELNAIIEDLSDILRYSLEGGAGQVTLKKEIDHTLPYIDIQKIRYKDKFDVIWDCDPEALKYHVLKLMFQPLIENSLYHGIKEKEGSCCIKVRVRFGAACLHIAVIDNGVGILPERLTLLNTQLTGNLEQIQHIGLFNTQKRLKLTYGEKYGVKVRSKFGWGTAIYIDIPID</sequence>
<dbReference type="EC" id="2.7.13.3" evidence="10"/>
<keyword evidence="3 6" id="KW-0812">Transmembrane</keyword>
<dbReference type="InterPro" id="IPR033479">
    <property type="entry name" value="dCache_1"/>
</dbReference>
<dbReference type="InterPro" id="IPR050640">
    <property type="entry name" value="Bact_2-comp_sensor_kinase"/>
</dbReference>
<evidence type="ECO:0000313" key="10">
    <source>
        <dbReference type="EMBL" id="UQZ85146.1"/>
    </source>
</evidence>
<feature type="domain" description="Signal transduction histidine kinase internal region" evidence="9">
    <location>
        <begin position="386"/>
        <end position="466"/>
    </location>
</feature>
<evidence type="ECO:0000256" key="1">
    <source>
        <dbReference type="ARBA" id="ARBA00004651"/>
    </source>
</evidence>
<keyword evidence="4 6" id="KW-1133">Transmembrane helix</keyword>
<dbReference type="Pfam" id="PF02743">
    <property type="entry name" value="dCache_1"/>
    <property type="match status" value="1"/>
</dbReference>
<dbReference type="InterPro" id="IPR003594">
    <property type="entry name" value="HATPase_dom"/>
</dbReference>
<dbReference type="RefSeq" id="WP_249860816.1">
    <property type="nucleotide sequence ID" value="NZ_CP027059.1"/>
</dbReference>
<dbReference type="Gene3D" id="3.30.565.10">
    <property type="entry name" value="Histidine kinase-like ATPase, C-terminal domain"/>
    <property type="match status" value="1"/>
</dbReference>
<dbReference type="Pfam" id="PF02518">
    <property type="entry name" value="HATPase_c"/>
    <property type="match status" value="1"/>
</dbReference>
<evidence type="ECO:0000259" key="8">
    <source>
        <dbReference type="Pfam" id="PF02743"/>
    </source>
</evidence>
<keyword evidence="10" id="KW-0808">Transferase</keyword>
<keyword evidence="11" id="KW-1185">Reference proteome</keyword>
<evidence type="ECO:0000256" key="3">
    <source>
        <dbReference type="ARBA" id="ARBA00022692"/>
    </source>
</evidence>
<dbReference type="InterPro" id="IPR036890">
    <property type="entry name" value="HATPase_C_sf"/>
</dbReference>
<evidence type="ECO:0000256" key="5">
    <source>
        <dbReference type="ARBA" id="ARBA00023136"/>
    </source>
</evidence>
<feature type="domain" description="Cache" evidence="8">
    <location>
        <begin position="39"/>
        <end position="283"/>
    </location>
</feature>
<evidence type="ECO:0000256" key="6">
    <source>
        <dbReference type="SAM" id="Phobius"/>
    </source>
</evidence>
<evidence type="ECO:0000259" key="9">
    <source>
        <dbReference type="Pfam" id="PF06580"/>
    </source>
</evidence>
<dbReference type="InterPro" id="IPR010559">
    <property type="entry name" value="Sig_transdc_His_kin_internal"/>
</dbReference>
<dbReference type="SUPFAM" id="SSF55874">
    <property type="entry name" value="ATPase domain of HSP90 chaperone/DNA topoisomerase II/histidine kinase"/>
    <property type="match status" value="1"/>
</dbReference>
<organism evidence="10 11">
    <name type="scientific">Paenibacillus konkukensis</name>
    <dbReference type="NCBI Taxonomy" id="2020716"/>
    <lineage>
        <taxon>Bacteria</taxon>
        <taxon>Bacillati</taxon>
        <taxon>Bacillota</taxon>
        <taxon>Bacilli</taxon>
        <taxon>Bacillales</taxon>
        <taxon>Paenibacillaceae</taxon>
        <taxon>Paenibacillus</taxon>
    </lineage>
</organism>
<reference evidence="10" key="1">
    <citation type="submission" date="2018-02" db="EMBL/GenBank/DDBJ databases">
        <authorList>
            <person name="Kim S.-K."/>
            <person name="Jung H.-I."/>
            <person name="Lee S.-W."/>
        </authorList>
    </citation>
    <scope>NUCLEOTIDE SEQUENCE</scope>
    <source>
        <strain evidence="10">SK3146</strain>
    </source>
</reference>
<feature type="transmembrane region" description="Helical" evidence="6">
    <location>
        <begin position="12"/>
        <end position="35"/>
    </location>
</feature>
<dbReference type="Proteomes" id="UP001057134">
    <property type="component" value="Chromosome"/>
</dbReference>
<reference evidence="10" key="2">
    <citation type="journal article" date="2021" name="J Anim Sci Technol">
        <title>Complete genome sequence of Paenibacillus konkukensis sp. nov. SK3146 as a potential probiotic strain.</title>
        <authorList>
            <person name="Jung H.I."/>
            <person name="Park S."/>
            <person name="Niu K.M."/>
            <person name="Lee S.W."/>
            <person name="Kothari D."/>
            <person name="Yi K.J."/>
            <person name="Kim S.K."/>
        </authorList>
    </citation>
    <scope>NUCLEOTIDE SEQUENCE</scope>
    <source>
        <strain evidence="10">SK3146</strain>
    </source>
</reference>
<feature type="transmembrane region" description="Helical" evidence="6">
    <location>
        <begin position="297"/>
        <end position="319"/>
    </location>
</feature>
<name>A0ABY4RRK7_9BACL</name>
<feature type="domain" description="Histidine kinase/HSP90-like ATPase" evidence="7">
    <location>
        <begin position="482"/>
        <end position="588"/>
    </location>
</feature>
<comment type="subcellular location">
    <subcellularLocation>
        <location evidence="1">Cell membrane</location>
        <topology evidence="1">Multi-pass membrane protein</topology>
    </subcellularLocation>
</comment>
<evidence type="ECO:0000256" key="2">
    <source>
        <dbReference type="ARBA" id="ARBA00022475"/>
    </source>
</evidence>
<dbReference type="EMBL" id="CP027059">
    <property type="protein sequence ID" value="UQZ85146.1"/>
    <property type="molecule type" value="Genomic_DNA"/>
</dbReference>
<evidence type="ECO:0000259" key="7">
    <source>
        <dbReference type="Pfam" id="PF02518"/>
    </source>
</evidence>
<evidence type="ECO:0000256" key="4">
    <source>
        <dbReference type="ARBA" id="ARBA00022989"/>
    </source>
</evidence>
<keyword evidence="2" id="KW-1003">Cell membrane</keyword>
<evidence type="ECO:0000313" key="11">
    <source>
        <dbReference type="Proteomes" id="UP001057134"/>
    </source>
</evidence>
<dbReference type="PANTHER" id="PTHR34220">
    <property type="entry name" value="SENSOR HISTIDINE KINASE YPDA"/>
    <property type="match status" value="1"/>
</dbReference>
<dbReference type="CDD" id="cd18773">
    <property type="entry name" value="PDC1_HK_sensor"/>
    <property type="match status" value="1"/>
</dbReference>